<reference evidence="4 5" key="1">
    <citation type="submission" date="2019-09" db="EMBL/GenBank/DDBJ databases">
        <title>Actinomadura physcomitrii sp. nov., a novel actinomycete isolated from moss [Physcomitrium sphaericum (Ludw) Fuernr].</title>
        <authorList>
            <person name="Liu C."/>
            <person name="Zhuang X."/>
        </authorList>
    </citation>
    <scope>NUCLEOTIDE SEQUENCE [LARGE SCALE GENOMIC DNA]</scope>
    <source>
        <strain evidence="4 5">CYP1-1B</strain>
    </source>
</reference>
<dbReference type="AlphaFoldDB" id="A0A6L3VRS6"/>
<dbReference type="Pfam" id="PF01243">
    <property type="entry name" value="PNPOx_N"/>
    <property type="match status" value="1"/>
</dbReference>
<gene>
    <name evidence="4" type="ORF">F9B16_19845</name>
</gene>
<dbReference type="OrthoDB" id="9812086at2"/>
<dbReference type="GO" id="GO:0016627">
    <property type="term" value="F:oxidoreductase activity, acting on the CH-CH group of donors"/>
    <property type="evidence" value="ECO:0007669"/>
    <property type="project" value="TreeGrafter"/>
</dbReference>
<feature type="region of interest" description="Disordered" evidence="2">
    <location>
        <begin position="1"/>
        <end position="45"/>
    </location>
</feature>
<dbReference type="SUPFAM" id="SSF50475">
    <property type="entry name" value="FMN-binding split barrel"/>
    <property type="match status" value="1"/>
</dbReference>
<organism evidence="4 5">
    <name type="scientific">Actinomadura montaniterrae</name>
    <dbReference type="NCBI Taxonomy" id="1803903"/>
    <lineage>
        <taxon>Bacteria</taxon>
        <taxon>Bacillati</taxon>
        <taxon>Actinomycetota</taxon>
        <taxon>Actinomycetes</taxon>
        <taxon>Streptosporangiales</taxon>
        <taxon>Thermomonosporaceae</taxon>
        <taxon>Actinomadura</taxon>
    </lineage>
</organism>
<keyword evidence="5" id="KW-1185">Reference proteome</keyword>
<dbReference type="NCBIfam" id="TIGR03668">
    <property type="entry name" value="Rv0121_F420"/>
    <property type="match status" value="1"/>
</dbReference>
<accession>A0A6L3VRS6</accession>
<sequence>MRPSLPGGAGAGLPPGSDPPRPRGGAWDPGSRRGRLHPVPKLSPDGARRLLASAPVARLATVGEDGRPHLVPVTFAVYRGSVYTAVDHKPKSTRDLRRLANIRANPRVALLADHYEDDWDRLWWVRVDGHAAVVEDDARRAEPVRLLAARYAQYRDRPPEGPVIAITIDAWTGWTAASA</sequence>
<dbReference type="InterPro" id="IPR052019">
    <property type="entry name" value="F420H2_bilvrd_red/Heme_oxyg"/>
</dbReference>
<dbReference type="PANTHER" id="PTHR35176">
    <property type="entry name" value="HEME OXYGENASE HI_0854-RELATED"/>
    <property type="match status" value="1"/>
</dbReference>
<evidence type="ECO:0000256" key="2">
    <source>
        <dbReference type="SAM" id="MobiDB-lite"/>
    </source>
</evidence>
<evidence type="ECO:0000313" key="5">
    <source>
        <dbReference type="Proteomes" id="UP000483004"/>
    </source>
</evidence>
<dbReference type="PANTHER" id="PTHR35176:SF2">
    <property type="entry name" value="F420H(2)-DEPENDENT REDUCTASE RV1155"/>
    <property type="match status" value="1"/>
</dbReference>
<keyword evidence="1" id="KW-0560">Oxidoreductase</keyword>
<name>A0A6L3VRS6_9ACTN</name>
<feature type="domain" description="Pyridoxamine 5'-phosphate oxidase N-terminal" evidence="3">
    <location>
        <begin position="47"/>
        <end position="174"/>
    </location>
</feature>
<dbReference type="Gene3D" id="2.30.110.10">
    <property type="entry name" value="Electron Transport, Fmn-binding Protein, Chain A"/>
    <property type="match status" value="1"/>
</dbReference>
<dbReference type="InterPro" id="IPR012349">
    <property type="entry name" value="Split_barrel_FMN-bd"/>
</dbReference>
<protein>
    <submittedName>
        <fullName evidence="4">TIGR03668 family PPOX class F420-dependent oxidoreductase</fullName>
    </submittedName>
</protein>
<dbReference type="GO" id="GO:0005829">
    <property type="term" value="C:cytosol"/>
    <property type="evidence" value="ECO:0007669"/>
    <property type="project" value="TreeGrafter"/>
</dbReference>
<dbReference type="Proteomes" id="UP000483004">
    <property type="component" value="Unassembled WGS sequence"/>
</dbReference>
<dbReference type="EMBL" id="WBMR01000054">
    <property type="protein sequence ID" value="KAB2379587.1"/>
    <property type="molecule type" value="Genomic_DNA"/>
</dbReference>
<dbReference type="GO" id="GO:0070967">
    <property type="term" value="F:coenzyme F420 binding"/>
    <property type="evidence" value="ECO:0007669"/>
    <property type="project" value="TreeGrafter"/>
</dbReference>
<comment type="caution">
    <text evidence="4">The sequence shown here is derived from an EMBL/GenBank/DDBJ whole genome shotgun (WGS) entry which is preliminary data.</text>
</comment>
<evidence type="ECO:0000313" key="4">
    <source>
        <dbReference type="EMBL" id="KAB2379587.1"/>
    </source>
</evidence>
<evidence type="ECO:0000259" key="3">
    <source>
        <dbReference type="Pfam" id="PF01243"/>
    </source>
</evidence>
<evidence type="ECO:0000256" key="1">
    <source>
        <dbReference type="ARBA" id="ARBA00023002"/>
    </source>
</evidence>
<dbReference type="InterPro" id="IPR019967">
    <property type="entry name" value="F420-dep_enz_PPOX_Rv0121"/>
</dbReference>
<proteinExistence type="predicted"/>
<dbReference type="InterPro" id="IPR011576">
    <property type="entry name" value="Pyridox_Oxase_N"/>
</dbReference>